<dbReference type="Proteomes" id="UP000831701">
    <property type="component" value="Chromosome 2"/>
</dbReference>
<proteinExistence type="predicted"/>
<gene>
    <name evidence="1" type="ORF">L3Q82_016397</name>
</gene>
<organism evidence="1 2">
    <name type="scientific">Scortum barcoo</name>
    <name type="common">barcoo grunter</name>
    <dbReference type="NCBI Taxonomy" id="214431"/>
    <lineage>
        <taxon>Eukaryota</taxon>
        <taxon>Metazoa</taxon>
        <taxon>Chordata</taxon>
        <taxon>Craniata</taxon>
        <taxon>Vertebrata</taxon>
        <taxon>Euteleostomi</taxon>
        <taxon>Actinopterygii</taxon>
        <taxon>Neopterygii</taxon>
        <taxon>Teleostei</taxon>
        <taxon>Neoteleostei</taxon>
        <taxon>Acanthomorphata</taxon>
        <taxon>Eupercaria</taxon>
        <taxon>Centrarchiformes</taxon>
        <taxon>Terapontoidei</taxon>
        <taxon>Terapontidae</taxon>
        <taxon>Scortum</taxon>
    </lineage>
</organism>
<keyword evidence="2" id="KW-1185">Reference proteome</keyword>
<name>A0ACB8X795_9TELE</name>
<comment type="caution">
    <text evidence="1">The sequence shown here is derived from an EMBL/GenBank/DDBJ whole genome shotgun (WGS) entry which is preliminary data.</text>
</comment>
<dbReference type="EMBL" id="CM041532">
    <property type="protein sequence ID" value="KAI3376197.1"/>
    <property type="molecule type" value="Genomic_DNA"/>
</dbReference>
<sequence length="498" mass="53716">MAHGGLMSAPSWVGAAVHEGPQDCRDFYSWGLDGVRWAGPTGDSEVGSWSGVEIAEERRSTAGSLESLSEAGQERRMLGEYSRGQTAPCSDDPFPLPHHSAPAQTNRVSGFSPPLLRPLVLGGRGRMLTRVLGMSQAYTRRAPRSGVSAAAGPVAAPRAKACRAAAVSVPVHRGDGHDRGRVILTVLGSGGTMVRLRSSFFVNSTPLMSLGDITRSMKDLESDIVELEEMSESTGDRGCIEILKVKKLALANLLESKVQGALVRSLVSKHRRDGYSLWLLLRPGEEKRTEEEYEEDNTLQEEFCSGLPQVSTETNSRLAEPLRLCELQAALQSMQGQRAPGIDGLTSSLTLLPKKGNLQDIKNWRPVSLLCVDYKLLSKALANRLREAMEQVIHRDQTYCVPGRSMVDNVYLIRRCFGGAASYTGARLDISSSVAPGLTAALCRSRTLSLQQLVDAVGPALGDAEALSSLLSFHFGPGGRKDPQPLEAETLGKRRGAS</sequence>
<accession>A0ACB8X795</accession>
<reference evidence="1" key="1">
    <citation type="submission" date="2022-04" db="EMBL/GenBank/DDBJ databases">
        <title>Jade perch genome.</title>
        <authorList>
            <person name="Chao B."/>
        </authorList>
    </citation>
    <scope>NUCLEOTIDE SEQUENCE</scope>
    <source>
        <strain evidence="1">CB-2022</strain>
    </source>
</reference>
<protein>
    <submittedName>
        <fullName evidence="1">Uncharacterized protein</fullName>
    </submittedName>
</protein>
<evidence type="ECO:0000313" key="1">
    <source>
        <dbReference type="EMBL" id="KAI3376197.1"/>
    </source>
</evidence>
<evidence type="ECO:0000313" key="2">
    <source>
        <dbReference type="Proteomes" id="UP000831701"/>
    </source>
</evidence>